<evidence type="ECO:0000256" key="1">
    <source>
        <dbReference type="ARBA" id="ARBA00023002"/>
    </source>
</evidence>
<comment type="caution">
    <text evidence="3">The sequence shown here is derived from an EMBL/GenBank/DDBJ whole genome shotgun (WGS) entry which is preliminary data.</text>
</comment>
<feature type="domain" description="Luciferase-like" evidence="2">
    <location>
        <begin position="19"/>
        <end position="310"/>
    </location>
</feature>
<dbReference type="InterPro" id="IPR036661">
    <property type="entry name" value="Luciferase-like_sf"/>
</dbReference>
<dbReference type="Proteomes" id="UP001560045">
    <property type="component" value="Unassembled WGS sequence"/>
</dbReference>
<protein>
    <submittedName>
        <fullName evidence="3">LLM class flavin-dependent oxidoreductase</fullName>
    </submittedName>
</protein>
<keyword evidence="1" id="KW-0560">Oxidoreductase</keyword>
<evidence type="ECO:0000259" key="2">
    <source>
        <dbReference type="Pfam" id="PF00296"/>
    </source>
</evidence>
<evidence type="ECO:0000313" key="4">
    <source>
        <dbReference type="Proteomes" id="UP001560045"/>
    </source>
</evidence>
<name>A0ABV3XCY8_9ACTN</name>
<evidence type="ECO:0000313" key="3">
    <source>
        <dbReference type="EMBL" id="MEX5718382.1"/>
    </source>
</evidence>
<proteinExistence type="predicted"/>
<accession>A0ABV3XCY8</accession>
<gene>
    <name evidence="3" type="ORF">ABQ292_08375</name>
</gene>
<sequence>MNGADRDRTGCEFWLHGFPVPRRAVGRAVQAEAWGFDGLFLADSEQLVGDPYVELALAARETRRLRLGPAVTNPVTRHPAVTAAAVATLQIESGGRAAVVLGRGDSAVRQVGLLPATTAELEQGLVSLQALLRGEAVPVAGGGTARMAWIDAFHPGEVPVSVAATGPATIALAARRCGRVDLTVGADPQRVSWAVAHARDAVRGTGARPSLGAFVNVAVHPDAAVARHLVRGSAAIFVHVVAEGPMDVVPEDDRPVVAGVRAAYDEAAHGLTTAGHATSLPDAFLDRFAVAGTPEHCVARLQELINLGLDRIVVVPGSRDADPDLLAMSDELFATEVLPRLRTGAPASGTP</sequence>
<organism evidence="3 4">
    <name type="scientific">Geodermatophilus maliterrae</name>
    <dbReference type="NCBI Taxonomy" id="3162531"/>
    <lineage>
        <taxon>Bacteria</taxon>
        <taxon>Bacillati</taxon>
        <taxon>Actinomycetota</taxon>
        <taxon>Actinomycetes</taxon>
        <taxon>Geodermatophilales</taxon>
        <taxon>Geodermatophilaceae</taxon>
        <taxon>Geodermatophilus</taxon>
    </lineage>
</organism>
<keyword evidence="4" id="KW-1185">Reference proteome</keyword>
<dbReference type="EMBL" id="JBFNXQ010000019">
    <property type="protein sequence ID" value="MEX5718382.1"/>
    <property type="molecule type" value="Genomic_DNA"/>
</dbReference>
<reference evidence="3 4" key="1">
    <citation type="submission" date="2024-06" db="EMBL/GenBank/DDBJ databases">
        <title>Draft genome sequence of Geodermatophilus badlandi, a novel member of the Geodermatophilaceae isolated from badland sedimentary rocks in the Red desert, Wyoming, USA.</title>
        <authorList>
            <person name="Ben Tekaya S."/>
            <person name="Nouioui I."/>
            <person name="Flores G.M."/>
            <person name="Shaal M.N."/>
            <person name="Bredoire F."/>
            <person name="Basile F."/>
            <person name="Van Diepen L."/>
            <person name="Ward N.L."/>
        </authorList>
    </citation>
    <scope>NUCLEOTIDE SEQUENCE [LARGE SCALE GENOMIC DNA]</scope>
    <source>
        <strain evidence="3 4">WL48A</strain>
    </source>
</reference>
<dbReference type="Pfam" id="PF00296">
    <property type="entry name" value="Bac_luciferase"/>
    <property type="match status" value="1"/>
</dbReference>
<dbReference type="PANTHER" id="PTHR43244">
    <property type="match status" value="1"/>
</dbReference>
<dbReference type="InterPro" id="IPR050564">
    <property type="entry name" value="F420-G6PD/mer"/>
</dbReference>
<dbReference type="SUPFAM" id="SSF51679">
    <property type="entry name" value="Bacterial luciferase-like"/>
    <property type="match status" value="1"/>
</dbReference>
<dbReference type="RefSeq" id="WP_369205171.1">
    <property type="nucleotide sequence ID" value="NZ_JBFNXQ010000019.1"/>
</dbReference>
<dbReference type="Gene3D" id="3.20.20.30">
    <property type="entry name" value="Luciferase-like domain"/>
    <property type="match status" value="1"/>
</dbReference>
<dbReference type="InterPro" id="IPR011251">
    <property type="entry name" value="Luciferase-like_dom"/>
</dbReference>
<dbReference type="PANTHER" id="PTHR43244:SF1">
    <property type="entry name" value="5,10-METHYLENETETRAHYDROMETHANOPTERIN REDUCTASE"/>
    <property type="match status" value="1"/>
</dbReference>